<evidence type="ECO:0000313" key="2">
    <source>
        <dbReference type="EMBL" id="MCL1139559.1"/>
    </source>
</evidence>
<accession>A0A9X1ZC53</accession>
<feature type="domain" description="Polymerase beta nucleotidyltransferase" evidence="1">
    <location>
        <begin position="10"/>
        <end position="97"/>
    </location>
</feature>
<gene>
    <name evidence="2" type="ORF">L2740_13505</name>
</gene>
<evidence type="ECO:0000259" key="1">
    <source>
        <dbReference type="Pfam" id="PF18765"/>
    </source>
</evidence>
<dbReference type="Proteomes" id="UP001139293">
    <property type="component" value="Unassembled WGS sequence"/>
</dbReference>
<organism evidence="2 3">
    <name type="scientific">Shewanella pneumatophori</name>
    <dbReference type="NCBI Taxonomy" id="314092"/>
    <lineage>
        <taxon>Bacteria</taxon>
        <taxon>Pseudomonadati</taxon>
        <taxon>Pseudomonadota</taxon>
        <taxon>Gammaproteobacteria</taxon>
        <taxon>Alteromonadales</taxon>
        <taxon>Shewanellaceae</taxon>
        <taxon>Shewanella</taxon>
    </lineage>
</organism>
<dbReference type="Gene3D" id="3.30.460.10">
    <property type="entry name" value="Beta Polymerase, domain 2"/>
    <property type="match status" value="1"/>
</dbReference>
<dbReference type="RefSeq" id="WP_248950683.1">
    <property type="nucleotide sequence ID" value="NZ_JAKILB010000008.1"/>
</dbReference>
<keyword evidence="3" id="KW-1185">Reference proteome</keyword>
<dbReference type="EMBL" id="JAKILB010000008">
    <property type="protein sequence ID" value="MCL1139559.1"/>
    <property type="molecule type" value="Genomic_DNA"/>
</dbReference>
<proteinExistence type="predicted"/>
<dbReference type="Pfam" id="PF18765">
    <property type="entry name" value="Polbeta"/>
    <property type="match status" value="1"/>
</dbReference>
<dbReference type="InterPro" id="IPR041633">
    <property type="entry name" value="Polbeta"/>
</dbReference>
<sequence>MFNLNKTFLINSILTKVPDVKLIYLFGSFASGEQHSESDLDIAILPAKALDNLDRWQIAQTLACELNIDVDLIDLNTASTVLCQQVITQGKLLWGSQNDDNYFTVKTMSMYQHLQAERSMILADFTSNKVAHSSKGTTNE</sequence>
<name>A0A9X1ZC53_9GAMM</name>
<dbReference type="InterPro" id="IPR052930">
    <property type="entry name" value="TA_antitoxin_MntA"/>
</dbReference>
<comment type="caution">
    <text evidence="2">The sequence shown here is derived from an EMBL/GenBank/DDBJ whole genome shotgun (WGS) entry which is preliminary data.</text>
</comment>
<evidence type="ECO:0000313" key="3">
    <source>
        <dbReference type="Proteomes" id="UP001139293"/>
    </source>
</evidence>
<dbReference type="PANTHER" id="PTHR43852">
    <property type="entry name" value="NUCLEOTIDYLTRANSFERASE"/>
    <property type="match status" value="1"/>
</dbReference>
<dbReference type="PANTHER" id="PTHR43852:SF2">
    <property type="entry name" value="PROTEIN ADENYLYLTRANSFERASE MNTA"/>
    <property type="match status" value="1"/>
</dbReference>
<protein>
    <submittedName>
        <fullName evidence="2">Nucleotidyltransferase domain-containing protein</fullName>
    </submittedName>
</protein>
<dbReference type="InterPro" id="IPR043519">
    <property type="entry name" value="NT_sf"/>
</dbReference>
<dbReference type="CDD" id="cd05403">
    <property type="entry name" value="NT_KNTase_like"/>
    <property type="match status" value="1"/>
</dbReference>
<dbReference type="NCBIfam" id="NF047752">
    <property type="entry name" value="MntA_antitoxin"/>
    <property type="match status" value="1"/>
</dbReference>
<dbReference type="AlphaFoldDB" id="A0A9X1ZC53"/>
<dbReference type="SUPFAM" id="SSF81301">
    <property type="entry name" value="Nucleotidyltransferase"/>
    <property type="match status" value="1"/>
</dbReference>
<reference evidence="2" key="1">
    <citation type="submission" date="2022-01" db="EMBL/GenBank/DDBJ databases">
        <title>Whole genome-based taxonomy of the Shewanellaceae.</title>
        <authorList>
            <person name="Martin-Rodriguez A.J."/>
        </authorList>
    </citation>
    <scope>NUCLEOTIDE SEQUENCE</scope>
    <source>
        <strain evidence="2">KCTC 23973</strain>
    </source>
</reference>